<dbReference type="InterPro" id="IPR036259">
    <property type="entry name" value="MFS_trans_sf"/>
</dbReference>
<evidence type="ECO:0000256" key="6">
    <source>
        <dbReference type="ARBA" id="ARBA00023136"/>
    </source>
</evidence>
<feature type="transmembrane region" description="Helical" evidence="7">
    <location>
        <begin position="288"/>
        <end position="308"/>
    </location>
</feature>
<feature type="domain" description="Major facilitator superfamily (MFS) profile" evidence="8">
    <location>
        <begin position="1"/>
        <end position="430"/>
    </location>
</feature>
<proteinExistence type="predicted"/>
<dbReference type="SUPFAM" id="SSF103473">
    <property type="entry name" value="MFS general substrate transporter"/>
    <property type="match status" value="1"/>
</dbReference>
<protein>
    <submittedName>
        <fullName evidence="9">Sugar phosphate permease</fullName>
    </submittedName>
</protein>
<feature type="transmembrane region" description="Helical" evidence="7">
    <location>
        <begin position="320"/>
        <end position="340"/>
    </location>
</feature>
<dbReference type="Pfam" id="PF07690">
    <property type="entry name" value="MFS_1"/>
    <property type="match status" value="1"/>
</dbReference>
<keyword evidence="10" id="KW-1185">Reference proteome</keyword>
<keyword evidence="6 7" id="KW-0472">Membrane</keyword>
<dbReference type="InterPro" id="IPR011701">
    <property type="entry name" value="MFS"/>
</dbReference>
<dbReference type="PROSITE" id="PS50850">
    <property type="entry name" value="MFS"/>
    <property type="match status" value="1"/>
</dbReference>
<dbReference type="InterPro" id="IPR020846">
    <property type="entry name" value="MFS_dom"/>
</dbReference>
<feature type="transmembrane region" description="Helical" evidence="7">
    <location>
        <begin position="380"/>
        <end position="400"/>
    </location>
</feature>
<keyword evidence="2" id="KW-0813">Transport</keyword>
<dbReference type="PANTHER" id="PTHR42718">
    <property type="entry name" value="MAJOR FACILITATOR SUPERFAMILY MULTIDRUG TRANSPORTER MFSC"/>
    <property type="match status" value="1"/>
</dbReference>
<evidence type="ECO:0000313" key="10">
    <source>
        <dbReference type="Proteomes" id="UP000184471"/>
    </source>
</evidence>
<feature type="transmembrane region" description="Helical" evidence="7">
    <location>
        <begin position="346"/>
        <end position="368"/>
    </location>
</feature>
<dbReference type="AlphaFoldDB" id="A0A1M5IKM3"/>
<feature type="transmembrane region" description="Helical" evidence="7">
    <location>
        <begin position="186"/>
        <end position="208"/>
    </location>
</feature>
<dbReference type="PANTHER" id="PTHR42718:SF46">
    <property type="entry name" value="BLR6921 PROTEIN"/>
    <property type="match status" value="1"/>
</dbReference>
<name>A0A1M5IKM3_9ACTN</name>
<evidence type="ECO:0000256" key="1">
    <source>
        <dbReference type="ARBA" id="ARBA00004651"/>
    </source>
</evidence>
<evidence type="ECO:0000259" key="8">
    <source>
        <dbReference type="PROSITE" id="PS50850"/>
    </source>
</evidence>
<comment type="subcellular location">
    <subcellularLocation>
        <location evidence="1">Cell membrane</location>
        <topology evidence="1">Multi-pass membrane protein</topology>
    </subcellularLocation>
</comment>
<keyword evidence="5 7" id="KW-1133">Transmembrane helix</keyword>
<dbReference type="EMBL" id="FQVX01000002">
    <property type="protein sequence ID" value="SHG28837.1"/>
    <property type="molecule type" value="Genomic_DNA"/>
</dbReference>
<sequence length="435" mass="41351">MAVLCAVQFTDVLGTTLVVAALPAMLADLGAPPSAATPVVTVYSVLFGALLVLGARLGDRYGAVRVLQAGLVLFGLASLAAATAPSVGVLVAARGVLGAAAALSVPPALRLLTAAAPDGEPRRRALAAWSAAGAAAGAAGLVLGGVLTDLAGWRTLFWLSVPLAVALLAAVRATAPAAPRQAAGRLDVAGAAVLAASVAAVVGGAALLEHGGHRPAGGLLVAAGAALAAALPAVERRAADPLLPPAALRHPGLRAGALASAANTAATSSAVTLATLHLQEEAGFGPTAAGLALVPFSLCVVAGAALAARVLRRTEPRTAAAAGLAVIALGDAGLLGALLSPWAVPVAAAVAGLGIGLSSVAATSLGTAVPDDLQGTAAGVVNTAAQLGTALGVAVVLLVAGAAGAAAGWLTAAAVALAVAAALLRSRGRVAADRG</sequence>
<evidence type="ECO:0000256" key="7">
    <source>
        <dbReference type="SAM" id="Phobius"/>
    </source>
</evidence>
<feature type="transmembrane region" description="Helical" evidence="7">
    <location>
        <begin position="36"/>
        <end position="54"/>
    </location>
</feature>
<evidence type="ECO:0000313" key="9">
    <source>
        <dbReference type="EMBL" id="SHG28837.1"/>
    </source>
</evidence>
<reference evidence="9 10" key="1">
    <citation type="submission" date="2016-11" db="EMBL/GenBank/DDBJ databases">
        <authorList>
            <person name="Jaros S."/>
            <person name="Januszkiewicz K."/>
            <person name="Wedrychowicz H."/>
        </authorList>
    </citation>
    <scope>NUCLEOTIDE SEQUENCE [LARGE SCALE GENOMIC DNA]</scope>
    <source>
        <strain evidence="9 10">DSM 45408</strain>
    </source>
</reference>
<dbReference type="Proteomes" id="UP000184471">
    <property type="component" value="Unassembled WGS sequence"/>
</dbReference>
<evidence type="ECO:0000256" key="2">
    <source>
        <dbReference type="ARBA" id="ARBA00022448"/>
    </source>
</evidence>
<gene>
    <name evidence="9" type="ORF">SAMN05444351_2115</name>
</gene>
<feature type="transmembrane region" description="Helical" evidence="7">
    <location>
        <begin position="406"/>
        <end position="424"/>
    </location>
</feature>
<feature type="transmembrane region" description="Helical" evidence="7">
    <location>
        <begin position="125"/>
        <end position="144"/>
    </location>
</feature>
<feature type="transmembrane region" description="Helical" evidence="7">
    <location>
        <begin position="214"/>
        <end position="234"/>
    </location>
</feature>
<organism evidence="9 10">
    <name type="scientific">Geodermatophilus nigrescens</name>
    <dbReference type="NCBI Taxonomy" id="1070870"/>
    <lineage>
        <taxon>Bacteria</taxon>
        <taxon>Bacillati</taxon>
        <taxon>Actinomycetota</taxon>
        <taxon>Actinomycetes</taxon>
        <taxon>Geodermatophilales</taxon>
        <taxon>Geodermatophilaceae</taxon>
        <taxon>Geodermatophilus</taxon>
    </lineage>
</organism>
<dbReference type="STRING" id="1070870.SAMN05444351_2115"/>
<keyword evidence="4 7" id="KW-0812">Transmembrane</keyword>
<dbReference type="GO" id="GO:0005886">
    <property type="term" value="C:plasma membrane"/>
    <property type="evidence" value="ECO:0007669"/>
    <property type="project" value="UniProtKB-SubCell"/>
</dbReference>
<accession>A0A1M5IKM3</accession>
<dbReference type="Gene3D" id="1.20.1250.20">
    <property type="entry name" value="MFS general substrate transporter like domains"/>
    <property type="match status" value="1"/>
</dbReference>
<evidence type="ECO:0000256" key="5">
    <source>
        <dbReference type="ARBA" id="ARBA00022989"/>
    </source>
</evidence>
<dbReference type="Gene3D" id="1.20.1720.10">
    <property type="entry name" value="Multidrug resistance protein D"/>
    <property type="match status" value="1"/>
</dbReference>
<keyword evidence="3" id="KW-1003">Cell membrane</keyword>
<dbReference type="GO" id="GO:0022857">
    <property type="term" value="F:transmembrane transporter activity"/>
    <property type="evidence" value="ECO:0007669"/>
    <property type="project" value="InterPro"/>
</dbReference>
<feature type="transmembrane region" description="Helical" evidence="7">
    <location>
        <begin position="66"/>
        <end position="85"/>
    </location>
</feature>
<evidence type="ECO:0000256" key="4">
    <source>
        <dbReference type="ARBA" id="ARBA00022692"/>
    </source>
</evidence>
<evidence type="ECO:0000256" key="3">
    <source>
        <dbReference type="ARBA" id="ARBA00022475"/>
    </source>
</evidence>
<feature type="transmembrane region" description="Helical" evidence="7">
    <location>
        <begin position="156"/>
        <end position="174"/>
    </location>
</feature>